<protein>
    <submittedName>
        <fullName evidence="1">Uncharacterized protein</fullName>
    </submittedName>
</protein>
<reference evidence="1 2" key="1">
    <citation type="submission" date="2018-08" db="EMBL/GenBank/DDBJ databases">
        <authorList>
            <person name="Lorentzen P. G. S. M."/>
        </authorList>
    </citation>
    <scope>NUCLEOTIDE SEQUENCE [LARGE SCALE GENOMIC DNA]</scope>
    <source>
        <strain evidence="1 2">CRBO_1381</strain>
    </source>
</reference>
<dbReference type="EMBL" id="LR031358">
    <property type="protein sequence ID" value="VDB99141.1"/>
    <property type="molecule type" value="Genomic_DNA"/>
</dbReference>
<proteinExistence type="predicted"/>
<dbReference type="Proteomes" id="UP000294726">
    <property type="component" value="Chromosome"/>
</dbReference>
<gene>
    <name evidence="1" type="ORF">OENI_1753</name>
</gene>
<dbReference type="AlphaFoldDB" id="A0AAQ2UWL7"/>
<name>A0AAQ2UWL7_OENOE</name>
<organism evidence="1 2">
    <name type="scientific">Oenococcus oeni</name>
    <name type="common">Leuconostoc oenos</name>
    <dbReference type="NCBI Taxonomy" id="1247"/>
    <lineage>
        <taxon>Bacteria</taxon>
        <taxon>Bacillati</taxon>
        <taxon>Bacillota</taxon>
        <taxon>Bacilli</taxon>
        <taxon>Lactobacillales</taxon>
        <taxon>Lactobacillaceae</taxon>
        <taxon>Oenococcus</taxon>
    </lineage>
</organism>
<accession>A0AAQ2UWL7</accession>
<evidence type="ECO:0000313" key="1">
    <source>
        <dbReference type="EMBL" id="VDB99141.1"/>
    </source>
</evidence>
<evidence type="ECO:0000313" key="2">
    <source>
        <dbReference type="Proteomes" id="UP000294726"/>
    </source>
</evidence>
<sequence>MPERRTRITNEITKLFGITMLITVWRFGNESSQKAIK</sequence>